<gene>
    <name evidence="2" type="ORF">GCM10007384_22870</name>
</gene>
<reference evidence="2 3" key="1">
    <citation type="journal article" date="2014" name="Int. J. Syst. Evol. Microbiol.">
        <title>Complete genome sequence of Corynebacterium casei LMG S-19264T (=DSM 44701T), isolated from a smear-ripened cheese.</title>
        <authorList>
            <consortium name="US DOE Joint Genome Institute (JGI-PGF)"/>
            <person name="Walter F."/>
            <person name="Albersmeier A."/>
            <person name="Kalinowski J."/>
            <person name="Ruckert C."/>
        </authorList>
    </citation>
    <scope>NUCLEOTIDE SEQUENCE [LARGE SCALE GENOMIC DNA]</scope>
    <source>
        <strain evidence="2 3">KCTC 12285</strain>
    </source>
</reference>
<keyword evidence="1" id="KW-0732">Signal</keyword>
<dbReference type="RefSeq" id="WP_027412152.1">
    <property type="nucleotide sequence ID" value="NZ_BMWS01000014.1"/>
</dbReference>
<protein>
    <submittedName>
        <fullName evidence="2">Uncharacterized protein</fullName>
    </submittedName>
</protein>
<evidence type="ECO:0000313" key="2">
    <source>
        <dbReference type="EMBL" id="GGX20940.1"/>
    </source>
</evidence>
<accession>A0A918JVI7</accession>
<name>A0A918JVI7_9FLAO</name>
<proteinExistence type="predicted"/>
<dbReference type="InterPro" id="IPR046715">
    <property type="entry name" value="DUF6607"/>
</dbReference>
<evidence type="ECO:0000256" key="1">
    <source>
        <dbReference type="SAM" id="SignalP"/>
    </source>
</evidence>
<dbReference type="EMBL" id="BMWS01000014">
    <property type="protein sequence ID" value="GGX20940.1"/>
    <property type="molecule type" value="Genomic_DNA"/>
</dbReference>
<dbReference type="Proteomes" id="UP000601108">
    <property type="component" value="Unassembled WGS sequence"/>
</dbReference>
<evidence type="ECO:0000313" key="3">
    <source>
        <dbReference type="Proteomes" id="UP000601108"/>
    </source>
</evidence>
<feature type="chain" id="PRO_5037747226" evidence="1">
    <location>
        <begin position="21"/>
        <end position="301"/>
    </location>
</feature>
<dbReference type="AlphaFoldDB" id="A0A918JVI7"/>
<organism evidence="2 3">
    <name type="scientific">Aquimarina muelleri</name>
    <dbReference type="NCBI Taxonomy" id="279356"/>
    <lineage>
        <taxon>Bacteria</taxon>
        <taxon>Pseudomonadati</taxon>
        <taxon>Bacteroidota</taxon>
        <taxon>Flavobacteriia</taxon>
        <taxon>Flavobacteriales</taxon>
        <taxon>Flavobacteriaceae</taxon>
        <taxon>Aquimarina</taxon>
    </lineage>
</organism>
<sequence>MKRFKISSLVLLVFVFTTNAQSKKAEDKNAIKKMCGCYEVTFNFAETFRYSNDSLYKPSTTKIAKALEWAQLIEEDKNKISIQHLLQVGDPSKPHIVKHWRQDWIFQNTDFYMFNGDNSWNYEKKSESEVNGQWTQKVFQVDDSPRYEGSATWVHVDGKSFWENTTDAPLPRREYTQRNDYNITVRRNRHEITKNGWVHDQNNDKVIREEAKEDIILAKEKGYNTYIKVDDSKCKAATDWWKENNEKWALVRNKWEEVYARNFDLKLKAKVDNKALYKYLFSEEYTKKEDVNKVIESFVTQ</sequence>
<feature type="signal peptide" evidence="1">
    <location>
        <begin position="1"/>
        <end position="20"/>
    </location>
</feature>
<dbReference type="Pfam" id="PF20311">
    <property type="entry name" value="DUF6607"/>
    <property type="match status" value="1"/>
</dbReference>
<comment type="caution">
    <text evidence="2">The sequence shown here is derived from an EMBL/GenBank/DDBJ whole genome shotgun (WGS) entry which is preliminary data.</text>
</comment>
<keyword evidence="3" id="KW-1185">Reference proteome</keyword>